<dbReference type="RefSeq" id="WP_151968609.1">
    <property type="nucleotide sequence ID" value="NZ_AP019860.1"/>
</dbReference>
<keyword evidence="1" id="KW-0175">Coiled coil</keyword>
<keyword evidence="4" id="KW-1185">Reference proteome</keyword>
<dbReference type="SMART" id="SM00530">
    <property type="entry name" value="HTH_XRE"/>
    <property type="match status" value="1"/>
</dbReference>
<dbReference type="InterPro" id="IPR001387">
    <property type="entry name" value="Cro/C1-type_HTH"/>
</dbReference>
<dbReference type="Proteomes" id="UP000326354">
    <property type="component" value="Chromosome"/>
</dbReference>
<dbReference type="Pfam" id="PF01381">
    <property type="entry name" value="HTH_3"/>
    <property type="match status" value="1"/>
</dbReference>
<evidence type="ECO:0000313" key="4">
    <source>
        <dbReference type="Proteomes" id="UP000326354"/>
    </source>
</evidence>
<organism evidence="3 4">
    <name type="scientific">Uabimicrobium amorphum</name>
    <dbReference type="NCBI Taxonomy" id="2596890"/>
    <lineage>
        <taxon>Bacteria</taxon>
        <taxon>Pseudomonadati</taxon>
        <taxon>Planctomycetota</taxon>
        <taxon>Candidatus Uabimicrobiia</taxon>
        <taxon>Candidatus Uabimicrobiales</taxon>
        <taxon>Candidatus Uabimicrobiaceae</taxon>
        <taxon>Candidatus Uabimicrobium</taxon>
    </lineage>
</organism>
<protein>
    <recommendedName>
        <fullName evidence="2">HTH cro/C1-type domain-containing protein</fullName>
    </recommendedName>
</protein>
<dbReference type="KEGG" id="uam:UABAM_02813"/>
<evidence type="ECO:0000259" key="2">
    <source>
        <dbReference type="PROSITE" id="PS50943"/>
    </source>
</evidence>
<feature type="coiled-coil region" evidence="1">
    <location>
        <begin position="68"/>
        <end position="121"/>
    </location>
</feature>
<dbReference type="EMBL" id="AP019860">
    <property type="protein sequence ID" value="BBM84453.1"/>
    <property type="molecule type" value="Genomic_DNA"/>
</dbReference>
<gene>
    <name evidence="3" type="ORF">UABAM_02813</name>
</gene>
<dbReference type="CDD" id="cd00093">
    <property type="entry name" value="HTH_XRE"/>
    <property type="match status" value="1"/>
</dbReference>
<dbReference type="GO" id="GO:0003677">
    <property type="term" value="F:DNA binding"/>
    <property type="evidence" value="ECO:0007669"/>
    <property type="project" value="InterPro"/>
</dbReference>
<dbReference type="AlphaFoldDB" id="A0A5S9F3S8"/>
<feature type="domain" description="HTH cro/C1-type" evidence="2">
    <location>
        <begin position="13"/>
        <end position="61"/>
    </location>
</feature>
<dbReference type="InterPro" id="IPR010982">
    <property type="entry name" value="Lambda_DNA-bd_dom_sf"/>
</dbReference>
<evidence type="ECO:0000256" key="1">
    <source>
        <dbReference type="SAM" id="Coils"/>
    </source>
</evidence>
<dbReference type="PROSITE" id="PS50943">
    <property type="entry name" value="HTH_CROC1"/>
    <property type="match status" value="1"/>
</dbReference>
<proteinExistence type="predicted"/>
<sequence>MNIGELINLGLTKKKMSQKELANLVGVNPPAVTKWISGKNSPPADKLIKIISLLNLTEEFFPERKQELEKLDKETNQINARLEKLESLFEQDAHENNKKKIQALEAENAMLRAAIGDFDRQELIESMHLLRSFDYDALREASNLIEEFGSAILKKAAKNLTRKKVKQA</sequence>
<dbReference type="SUPFAM" id="SSF47413">
    <property type="entry name" value="lambda repressor-like DNA-binding domains"/>
    <property type="match status" value="1"/>
</dbReference>
<dbReference type="OrthoDB" id="7865033at2"/>
<evidence type="ECO:0000313" key="3">
    <source>
        <dbReference type="EMBL" id="BBM84453.1"/>
    </source>
</evidence>
<accession>A0A5S9F3S8</accession>
<dbReference type="Gene3D" id="1.10.260.40">
    <property type="entry name" value="lambda repressor-like DNA-binding domains"/>
    <property type="match status" value="1"/>
</dbReference>
<name>A0A5S9F3S8_UABAM</name>
<reference evidence="3 4" key="1">
    <citation type="submission" date="2019-08" db="EMBL/GenBank/DDBJ databases">
        <title>Complete genome sequence of Candidatus Uab amorphum.</title>
        <authorList>
            <person name="Shiratori T."/>
            <person name="Suzuki S."/>
            <person name="Kakizawa Y."/>
            <person name="Ishida K."/>
        </authorList>
    </citation>
    <scope>NUCLEOTIDE SEQUENCE [LARGE SCALE GENOMIC DNA]</scope>
    <source>
        <strain evidence="3 4">SRT547</strain>
    </source>
</reference>